<dbReference type="GeneID" id="107266026"/>
<comment type="similarity">
    <text evidence="3 7">Belongs to the AB hydrolase superfamily. Lipase family.</text>
</comment>
<evidence type="ECO:0000256" key="1">
    <source>
        <dbReference type="ARBA" id="ARBA00000111"/>
    </source>
</evidence>
<evidence type="ECO:0000256" key="8">
    <source>
        <dbReference type="SAM" id="SignalP"/>
    </source>
</evidence>
<dbReference type="InterPro" id="IPR033906">
    <property type="entry name" value="Lipase_N"/>
</dbReference>
<dbReference type="GO" id="GO:0017171">
    <property type="term" value="F:serine hydrolase activity"/>
    <property type="evidence" value="ECO:0007669"/>
    <property type="project" value="TreeGrafter"/>
</dbReference>
<comment type="subcellular location">
    <subcellularLocation>
        <location evidence="2">Secreted</location>
    </subcellularLocation>
</comment>
<evidence type="ECO:0000256" key="7">
    <source>
        <dbReference type="RuleBase" id="RU004262"/>
    </source>
</evidence>
<dbReference type="PANTHER" id="PTHR11610:SF173">
    <property type="entry name" value="LIPASE DOMAIN-CONTAINING PROTEIN-RELATED"/>
    <property type="match status" value="1"/>
</dbReference>
<dbReference type="Proteomes" id="UP000694920">
    <property type="component" value="Unplaced"/>
</dbReference>
<evidence type="ECO:0000259" key="9">
    <source>
        <dbReference type="Pfam" id="PF00151"/>
    </source>
</evidence>
<evidence type="ECO:0000313" key="11">
    <source>
        <dbReference type="RefSeq" id="XP_015591576.1"/>
    </source>
</evidence>
<dbReference type="PANTHER" id="PTHR11610">
    <property type="entry name" value="LIPASE"/>
    <property type="match status" value="1"/>
</dbReference>
<dbReference type="AlphaFoldDB" id="A0AAJ7BQN6"/>
<feature type="domain" description="Lipase" evidence="9">
    <location>
        <begin position="63"/>
        <end position="341"/>
    </location>
</feature>
<feature type="signal peptide" evidence="8">
    <location>
        <begin position="1"/>
        <end position="18"/>
    </location>
</feature>
<dbReference type="FunFam" id="3.40.50.1820:FF:000076">
    <property type="entry name" value="phospholipase A1"/>
    <property type="match status" value="1"/>
</dbReference>
<keyword evidence="5" id="KW-0964">Secreted</keyword>
<dbReference type="PRINTS" id="PR00825">
    <property type="entry name" value="DOLALLERGEN"/>
</dbReference>
<dbReference type="SUPFAM" id="SSF53474">
    <property type="entry name" value="alpha/beta-Hydrolases"/>
    <property type="match status" value="1"/>
</dbReference>
<comment type="catalytic activity">
    <reaction evidence="1">
        <text>a 1,2-diacyl-sn-glycero-3-phosphocholine + H2O = a 2-acyl-sn-glycero-3-phosphocholine + a fatty acid + H(+)</text>
        <dbReference type="Rhea" id="RHEA:18689"/>
        <dbReference type="ChEBI" id="CHEBI:15377"/>
        <dbReference type="ChEBI" id="CHEBI:15378"/>
        <dbReference type="ChEBI" id="CHEBI:28868"/>
        <dbReference type="ChEBI" id="CHEBI:57643"/>
        <dbReference type="ChEBI" id="CHEBI:57875"/>
        <dbReference type="EC" id="3.1.1.32"/>
    </reaction>
</comment>
<dbReference type="InterPro" id="IPR029058">
    <property type="entry name" value="AB_hydrolase_fold"/>
</dbReference>
<evidence type="ECO:0000256" key="2">
    <source>
        <dbReference type="ARBA" id="ARBA00004613"/>
    </source>
</evidence>
<dbReference type="Pfam" id="PF00151">
    <property type="entry name" value="Lipase"/>
    <property type="match status" value="1"/>
</dbReference>
<gene>
    <name evidence="11" type="primary">LOC107266026</name>
</gene>
<dbReference type="PRINTS" id="PR00821">
    <property type="entry name" value="TAGLIPASE"/>
</dbReference>
<feature type="chain" id="PRO_5042466436" description="phospholipase A1" evidence="8">
    <location>
        <begin position="19"/>
        <end position="356"/>
    </location>
</feature>
<proteinExistence type="inferred from homology"/>
<organism evidence="10 11">
    <name type="scientific">Cephus cinctus</name>
    <name type="common">Wheat stem sawfly</name>
    <dbReference type="NCBI Taxonomy" id="211228"/>
    <lineage>
        <taxon>Eukaryota</taxon>
        <taxon>Metazoa</taxon>
        <taxon>Ecdysozoa</taxon>
        <taxon>Arthropoda</taxon>
        <taxon>Hexapoda</taxon>
        <taxon>Insecta</taxon>
        <taxon>Pterygota</taxon>
        <taxon>Neoptera</taxon>
        <taxon>Endopterygota</taxon>
        <taxon>Hymenoptera</taxon>
        <taxon>Cephoidea</taxon>
        <taxon>Cephidae</taxon>
        <taxon>Cephus</taxon>
    </lineage>
</organism>
<name>A0AAJ7BQN6_CEPCN</name>
<dbReference type="RefSeq" id="XP_015591576.1">
    <property type="nucleotide sequence ID" value="XM_015736090.2"/>
</dbReference>
<dbReference type="InterPro" id="IPR000734">
    <property type="entry name" value="TAG_lipase"/>
</dbReference>
<dbReference type="CDD" id="cd00707">
    <property type="entry name" value="Pancreat_lipase_like"/>
    <property type="match status" value="1"/>
</dbReference>
<sequence>MVLRVISFLLSLGCSTLGLTEAPVGPETDFLQEMLINQMISANPEQPEIADRTGLLSFLDPKLMPHDVIFHLYTRNNPVASYILKTGDIANLKNSKFDGNLSTKVIIHGWTNSGKSYWYNHFRHNYLTVGNYNVIGVDWFAGSAKGYLTSVVITRKVGEYIADFLRFLGLNTHLNLDNVHLLGHSLGSHVAGFAGAFLEGRIGRITGLDPAGPTFEIPFLKDPKDRLDFTDAKFVDIIHTCGGTAGFLQPIGHIDFYPNGGVFRQPGCSVLLPQYCSHARAYEFFAESIICPANFVSVKCNSWMDYKMGRCPRGQVTLLGEKVNKDARGKFYLETNAASPFGKGLFEKHINKILHT</sequence>
<evidence type="ECO:0000313" key="10">
    <source>
        <dbReference type="Proteomes" id="UP000694920"/>
    </source>
</evidence>
<dbReference type="KEGG" id="ccin:107266026"/>
<dbReference type="InterPro" id="IPR013818">
    <property type="entry name" value="Lipase"/>
</dbReference>
<dbReference type="GO" id="GO:0008970">
    <property type="term" value="F:phospholipase A1 activity"/>
    <property type="evidence" value="ECO:0007669"/>
    <property type="project" value="UniProtKB-EC"/>
</dbReference>
<dbReference type="InterPro" id="IPR002334">
    <property type="entry name" value="Allerg_PlipaseA1"/>
</dbReference>
<reference evidence="11" key="1">
    <citation type="submission" date="2025-08" db="UniProtKB">
        <authorList>
            <consortium name="RefSeq"/>
        </authorList>
    </citation>
    <scope>IDENTIFICATION</scope>
</reference>
<accession>A0AAJ7BQN6</accession>
<dbReference type="GO" id="GO:0005615">
    <property type="term" value="C:extracellular space"/>
    <property type="evidence" value="ECO:0007669"/>
    <property type="project" value="TreeGrafter"/>
</dbReference>
<evidence type="ECO:0000256" key="3">
    <source>
        <dbReference type="ARBA" id="ARBA00010701"/>
    </source>
</evidence>
<dbReference type="GO" id="GO:0016042">
    <property type="term" value="P:lipid catabolic process"/>
    <property type="evidence" value="ECO:0007669"/>
    <property type="project" value="TreeGrafter"/>
</dbReference>
<keyword evidence="6" id="KW-0378">Hydrolase</keyword>
<keyword evidence="8" id="KW-0732">Signal</keyword>
<evidence type="ECO:0000256" key="6">
    <source>
        <dbReference type="ARBA" id="ARBA00022801"/>
    </source>
</evidence>
<dbReference type="Gene3D" id="3.40.50.1820">
    <property type="entry name" value="alpha/beta hydrolase"/>
    <property type="match status" value="1"/>
</dbReference>
<keyword evidence="10" id="KW-1185">Reference proteome</keyword>
<dbReference type="EC" id="3.1.1.32" evidence="4"/>
<protein>
    <recommendedName>
        <fullName evidence="4">phospholipase A1</fullName>
        <ecNumber evidence="4">3.1.1.32</ecNumber>
    </recommendedName>
</protein>
<evidence type="ECO:0000256" key="5">
    <source>
        <dbReference type="ARBA" id="ARBA00022525"/>
    </source>
</evidence>
<evidence type="ECO:0000256" key="4">
    <source>
        <dbReference type="ARBA" id="ARBA00013179"/>
    </source>
</evidence>